<keyword evidence="15" id="KW-1185">Reference proteome</keyword>
<evidence type="ECO:0000256" key="9">
    <source>
        <dbReference type="PIRSR" id="PIRSR611782-1"/>
    </source>
</evidence>
<dbReference type="InterPro" id="IPR011782">
    <property type="entry name" value="Pept_S1C_Do"/>
</dbReference>
<dbReference type="InterPro" id="IPR036034">
    <property type="entry name" value="PDZ_sf"/>
</dbReference>
<dbReference type="PROSITE" id="PS50106">
    <property type="entry name" value="PDZ"/>
    <property type="match status" value="2"/>
</dbReference>
<dbReference type="EMBL" id="SNZR01000011">
    <property type="protein sequence ID" value="TDR94465.1"/>
    <property type="molecule type" value="Genomic_DNA"/>
</dbReference>
<evidence type="ECO:0000256" key="12">
    <source>
        <dbReference type="SAM" id="SignalP"/>
    </source>
</evidence>
<sequence>MRPTLHGPVGLALAACLLASVPASSQTLRDGRAAEPQRTVPTGQPQVQLSFAPVVRNAVGSVVNVYGARVEKNPRMAQMDEFFRRFFGERGPSMAPERTQRSLGSGVIVDSSGLVVTNNHVIASMTEVKVALHDRREVEAEILLRDPRTDLAVLRLKGKGTYRAIDLGDPDELQVGDLVLAIGNPFGVGQTVTQGIVSGLARTNIGVSDYGYFIQTDASINPGNSGGALVDMAGRLVGINSAIYSQSGGSVGIGFAIPSNMVRAVVASAKAGAKAMQRPYLGATLQKVSADLAEGLGIDPPTGALVASVRSGGPAEQAGLRTGDVILEVDGRIVDDPDAFGWRFALKGVTGETPVKVNRRGKSEVLTIKLGPPPEVPARDPISPRGRTPFTGMTLVNLSPAVSDEMHLDLQEGVVVSEVEDGTTAERLGFRKGDVIVAINGDRIRTTRELDRIVRDGARGWEVSIRRAGQVLTSVFGG</sequence>
<dbReference type="InterPro" id="IPR009003">
    <property type="entry name" value="Peptidase_S1_PA"/>
</dbReference>
<dbReference type="PANTHER" id="PTHR22939:SF129">
    <property type="entry name" value="SERINE PROTEASE HTRA2, MITOCHONDRIAL"/>
    <property type="match status" value="1"/>
</dbReference>
<dbReference type="Pfam" id="PF13180">
    <property type="entry name" value="PDZ_2"/>
    <property type="match status" value="1"/>
</dbReference>
<feature type="binding site" evidence="10">
    <location>
        <begin position="223"/>
        <end position="225"/>
    </location>
    <ligand>
        <name>substrate</name>
    </ligand>
</feature>
<feature type="active site" description="Charge relay system" evidence="9">
    <location>
        <position position="120"/>
    </location>
</feature>
<name>A0A4R7CAQ9_9HYPH</name>
<feature type="binding site" evidence="10">
    <location>
        <position position="150"/>
    </location>
    <ligand>
        <name>substrate</name>
    </ligand>
</feature>
<evidence type="ECO:0000256" key="4">
    <source>
        <dbReference type="ARBA" id="ARBA00022729"/>
    </source>
</evidence>
<evidence type="ECO:0000256" key="8">
    <source>
        <dbReference type="ARBA" id="ARBA00022825"/>
    </source>
</evidence>
<keyword evidence="3 14" id="KW-0645">Protease</keyword>
<dbReference type="SMART" id="SM00228">
    <property type="entry name" value="PDZ"/>
    <property type="match status" value="2"/>
</dbReference>
<keyword evidence="5" id="KW-0677">Repeat</keyword>
<evidence type="ECO:0000256" key="7">
    <source>
        <dbReference type="ARBA" id="ARBA00022801"/>
    </source>
</evidence>
<dbReference type="InterPro" id="IPR041489">
    <property type="entry name" value="PDZ_6"/>
</dbReference>
<reference evidence="14 15" key="1">
    <citation type="submission" date="2019-03" db="EMBL/GenBank/DDBJ databases">
        <title>Genomic Encyclopedia of Type Strains, Phase IV (KMG-IV): sequencing the most valuable type-strain genomes for metagenomic binning, comparative biology and taxonomic classification.</title>
        <authorList>
            <person name="Goeker M."/>
        </authorList>
    </citation>
    <scope>NUCLEOTIDE SEQUENCE [LARGE SCALE GENOMIC DNA]</scope>
    <source>
        <strain evidence="14 15">DSM 25903</strain>
    </source>
</reference>
<dbReference type="InterPro" id="IPR001478">
    <property type="entry name" value="PDZ"/>
</dbReference>
<dbReference type="GO" id="GO:0042597">
    <property type="term" value="C:periplasmic space"/>
    <property type="evidence" value="ECO:0007669"/>
    <property type="project" value="UniProtKB-SubCell"/>
</dbReference>
<gene>
    <name evidence="14" type="ORF">EV668_1752</name>
</gene>
<feature type="chain" id="PRO_5038841721" evidence="12">
    <location>
        <begin position="26"/>
        <end position="478"/>
    </location>
</feature>
<dbReference type="SUPFAM" id="SSF50156">
    <property type="entry name" value="PDZ domain-like"/>
    <property type="match status" value="2"/>
</dbReference>
<evidence type="ECO:0000256" key="10">
    <source>
        <dbReference type="PIRSR" id="PIRSR611782-2"/>
    </source>
</evidence>
<evidence type="ECO:0000256" key="3">
    <source>
        <dbReference type="ARBA" id="ARBA00022670"/>
    </source>
</evidence>
<comment type="similarity">
    <text evidence="2">Belongs to the peptidase S1C family.</text>
</comment>
<dbReference type="AlphaFoldDB" id="A0A4R7CAQ9"/>
<evidence type="ECO:0000256" key="1">
    <source>
        <dbReference type="ARBA" id="ARBA00004418"/>
    </source>
</evidence>
<proteinExistence type="inferred from homology"/>
<evidence type="ECO:0000256" key="11">
    <source>
        <dbReference type="SAM" id="MobiDB-lite"/>
    </source>
</evidence>
<evidence type="ECO:0000259" key="13">
    <source>
        <dbReference type="PROSITE" id="PS50106"/>
    </source>
</evidence>
<dbReference type="GO" id="GO:0004252">
    <property type="term" value="F:serine-type endopeptidase activity"/>
    <property type="evidence" value="ECO:0007669"/>
    <property type="project" value="InterPro"/>
</dbReference>
<feature type="active site" description="Charge relay system" evidence="9">
    <location>
        <position position="225"/>
    </location>
</feature>
<dbReference type="Proteomes" id="UP000295122">
    <property type="component" value="Unassembled WGS sequence"/>
</dbReference>
<accession>A0A4R7CAQ9</accession>
<keyword evidence="6" id="KW-0574">Periplasm</keyword>
<evidence type="ECO:0000313" key="14">
    <source>
        <dbReference type="EMBL" id="TDR94465.1"/>
    </source>
</evidence>
<dbReference type="PANTHER" id="PTHR22939">
    <property type="entry name" value="SERINE PROTEASE FAMILY S1C HTRA-RELATED"/>
    <property type="match status" value="1"/>
</dbReference>
<dbReference type="PRINTS" id="PR00834">
    <property type="entry name" value="PROTEASES2C"/>
</dbReference>
<dbReference type="Gene3D" id="2.30.42.10">
    <property type="match status" value="2"/>
</dbReference>
<dbReference type="OrthoDB" id="9758917at2"/>
<dbReference type="Pfam" id="PF17820">
    <property type="entry name" value="PDZ_6"/>
    <property type="match status" value="1"/>
</dbReference>
<dbReference type="RefSeq" id="WP_133769356.1">
    <property type="nucleotide sequence ID" value="NZ_SNZR01000011.1"/>
</dbReference>
<evidence type="ECO:0000256" key="2">
    <source>
        <dbReference type="ARBA" id="ARBA00010541"/>
    </source>
</evidence>
<dbReference type="SUPFAM" id="SSF50494">
    <property type="entry name" value="Trypsin-like serine proteases"/>
    <property type="match status" value="1"/>
</dbReference>
<feature type="binding site" evidence="10">
    <location>
        <position position="120"/>
    </location>
    <ligand>
        <name>substrate</name>
    </ligand>
</feature>
<comment type="caution">
    <text evidence="14">The sequence shown here is derived from an EMBL/GenBank/DDBJ whole genome shotgun (WGS) entry which is preliminary data.</text>
</comment>
<dbReference type="Gene3D" id="2.40.10.120">
    <property type="match status" value="1"/>
</dbReference>
<keyword evidence="7" id="KW-0378">Hydrolase</keyword>
<comment type="subcellular location">
    <subcellularLocation>
        <location evidence="1">Periplasm</location>
    </subcellularLocation>
</comment>
<protein>
    <submittedName>
        <fullName evidence="14">Do/DeqQ family serine protease</fullName>
    </submittedName>
</protein>
<keyword evidence="8" id="KW-0720">Serine protease</keyword>
<keyword evidence="4 12" id="KW-0732">Signal</keyword>
<evidence type="ECO:0000313" key="15">
    <source>
        <dbReference type="Proteomes" id="UP000295122"/>
    </source>
</evidence>
<dbReference type="NCBIfam" id="TIGR02037">
    <property type="entry name" value="degP_htrA_DO"/>
    <property type="match status" value="1"/>
</dbReference>
<dbReference type="InterPro" id="IPR001940">
    <property type="entry name" value="Peptidase_S1C"/>
</dbReference>
<evidence type="ECO:0000256" key="6">
    <source>
        <dbReference type="ARBA" id="ARBA00022764"/>
    </source>
</evidence>
<feature type="region of interest" description="Disordered" evidence="11">
    <location>
        <begin position="371"/>
        <end position="390"/>
    </location>
</feature>
<feature type="domain" description="PDZ" evidence="13">
    <location>
        <begin position="282"/>
        <end position="361"/>
    </location>
</feature>
<dbReference type="PROSITE" id="PS51257">
    <property type="entry name" value="PROKAR_LIPOPROTEIN"/>
    <property type="match status" value="1"/>
</dbReference>
<evidence type="ECO:0000256" key="5">
    <source>
        <dbReference type="ARBA" id="ARBA00022737"/>
    </source>
</evidence>
<dbReference type="GO" id="GO:0006508">
    <property type="term" value="P:proteolysis"/>
    <property type="evidence" value="ECO:0007669"/>
    <property type="project" value="UniProtKB-KW"/>
</dbReference>
<feature type="signal peptide" evidence="12">
    <location>
        <begin position="1"/>
        <end position="25"/>
    </location>
</feature>
<feature type="domain" description="PDZ" evidence="13">
    <location>
        <begin position="395"/>
        <end position="469"/>
    </location>
</feature>
<organism evidence="14 15">
    <name type="scientific">Enterovirga rhinocerotis</name>
    <dbReference type="NCBI Taxonomy" id="1339210"/>
    <lineage>
        <taxon>Bacteria</taxon>
        <taxon>Pseudomonadati</taxon>
        <taxon>Pseudomonadota</taxon>
        <taxon>Alphaproteobacteria</taxon>
        <taxon>Hyphomicrobiales</taxon>
        <taxon>Methylobacteriaceae</taxon>
        <taxon>Enterovirga</taxon>
    </lineage>
</organism>
<feature type="active site" description="Charge relay system" evidence="9">
    <location>
        <position position="150"/>
    </location>
</feature>
<dbReference type="Pfam" id="PF13365">
    <property type="entry name" value="Trypsin_2"/>
    <property type="match status" value="1"/>
</dbReference>